<evidence type="ECO:0000256" key="14">
    <source>
        <dbReference type="PIRSR" id="PIRSR004930-1"/>
    </source>
</evidence>
<feature type="binding site" evidence="14">
    <location>
        <position position="122"/>
    </location>
    <ligand>
        <name>L-threonine</name>
        <dbReference type="ChEBI" id="CHEBI:57926"/>
    </ligand>
</feature>
<feature type="binding site" evidence="14">
    <location>
        <position position="72"/>
    </location>
    <ligand>
        <name>L-threonine</name>
        <dbReference type="ChEBI" id="CHEBI:57926"/>
    </ligand>
</feature>
<organism evidence="16 17">
    <name type="scientific">Mageeibacillus indolicus</name>
    <dbReference type="NCBI Taxonomy" id="884684"/>
    <lineage>
        <taxon>Bacteria</taxon>
        <taxon>Bacillati</taxon>
        <taxon>Bacillota</taxon>
        <taxon>Clostridia</taxon>
        <taxon>Eubacteriales</taxon>
        <taxon>Oscillospiraceae</taxon>
        <taxon>Mageeibacillus</taxon>
    </lineage>
</organism>
<dbReference type="Pfam" id="PF01300">
    <property type="entry name" value="Sua5_yciO_yrdC"/>
    <property type="match status" value="1"/>
</dbReference>
<dbReference type="Proteomes" id="UP000236394">
    <property type="component" value="Unassembled WGS sequence"/>
</dbReference>
<dbReference type="EMBL" id="NBZD01000004">
    <property type="protein sequence ID" value="PNH18049.1"/>
    <property type="molecule type" value="Genomic_DNA"/>
</dbReference>
<dbReference type="SUPFAM" id="SSF55821">
    <property type="entry name" value="YrdC/RibB"/>
    <property type="match status" value="1"/>
</dbReference>
<dbReference type="GO" id="GO:0008033">
    <property type="term" value="P:tRNA processing"/>
    <property type="evidence" value="ECO:0007669"/>
    <property type="project" value="UniProtKB-KW"/>
</dbReference>
<dbReference type="EC" id="2.7.7.87" evidence="3 13"/>
<dbReference type="Pfam" id="PF03481">
    <property type="entry name" value="Sua5_C"/>
    <property type="match status" value="1"/>
</dbReference>
<feature type="binding site" evidence="14">
    <location>
        <position position="146"/>
    </location>
    <ligand>
        <name>L-threonine</name>
        <dbReference type="ChEBI" id="CHEBI:57926"/>
    </ligand>
</feature>
<dbReference type="PIRSF" id="PIRSF004930">
    <property type="entry name" value="Tln_factor_SUA5"/>
    <property type="match status" value="1"/>
</dbReference>
<dbReference type="RefSeq" id="WP_081470223.1">
    <property type="nucleotide sequence ID" value="NZ_NBZD01000004.1"/>
</dbReference>
<dbReference type="PROSITE" id="PS51163">
    <property type="entry name" value="YRDC"/>
    <property type="match status" value="1"/>
</dbReference>
<reference evidence="17" key="1">
    <citation type="submission" date="2017-04" db="EMBL/GenBank/DDBJ databases">
        <authorList>
            <person name="Bumgarner R.E."/>
            <person name="Fredricks D.N."/>
            <person name="Srinivasan S."/>
        </authorList>
    </citation>
    <scope>NUCLEOTIDE SEQUENCE [LARGE SCALE GENOMIC DNA]</scope>
    <source>
        <strain evidence="17">KA00405</strain>
    </source>
</reference>
<dbReference type="AlphaFoldDB" id="A0A2J8AZV5"/>
<keyword evidence="10 13" id="KW-0067">ATP-binding</keyword>
<dbReference type="GO" id="GO:0000049">
    <property type="term" value="F:tRNA binding"/>
    <property type="evidence" value="ECO:0007669"/>
    <property type="project" value="TreeGrafter"/>
</dbReference>
<sequence length="409" mass="42804">MEKMRTVYLKLDPANPDVDALRAPAAALREGKLVVMPTETVYGLGVNALMGDAVPEVYRVKGRPSDNPLIVHVADFVDIPPLVQKISPLADFIMHRFMPGPLTVILPKSDLIPLQVSGGLATVGIRMPSHPIAHALIKLAGVPVAAPSANLSGKPSLTNGPDCLEELSGKVPFIVDGGASDVGLESTVLDLTSDMPRILRPGKIDQAAVQAVCDEFKGKVMDGGQSAPMVSLGYLRRLAANEKPAAPGMKYRHYAPQAEVRIVNADFATGSSVARAMGEAYAACLKEYPAEEIGVFAAREAVASCLNVAATSAAATSTAATADAAADAVSAVARVGLPLLAYGEYGDIAAAAHGLFTAFRALDRRKVKVILTHELPQDGIGAAYMNRLRKAAAKAQALPPVYTGDDRQA</sequence>
<comment type="caution">
    <text evidence="16">The sequence shown here is derived from an EMBL/GenBank/DDBJ whole genome shotgun (WGS) entry which is preliminary data.</text>
</comment>
<dbReference type="PANTHER" id="PTHR17490">
    <property type="entry name" value="SUA5"/>
    <property type="match status" value="1"/>
</dbReference>
<dbReference type="GO" id="GO:0003725">
    <property type="term" value="F:double-stranded RNA binding"/>
    <property type="evidence" value="ECO:0007669"/>
    <property type="project" value="UniProtKB-UniRule"/>
</dbReference>
<evidence type="ECO:0000256" key="9">
    <source>
        <dbReference type="ARBA" id="ARBA00022741"/>
    </source>
</evidence>
<gene>
    <name evidence="16" type="ORF">B7R76_06865</name>
</gene>
<protein>
    <recommendedName>
        <fullName evidence="4 13">Threonylcarbamoyl-AMP synthase</fullName>
        <shortName evidence="13">TC-AMP synthase</shortName>
        <ecNumber evidence="3 13">2.7.7.87</ecNumber>
    </recommendedName>
    <alternativeName>
        <fullName evidence="11 13">L-threonylcarbamoyladenylate synthase</fullName>
    </alternativeName>
</protein>
<evidence type="ECO:0000256" key="7">
    <source>
        <dbReference type="ARBA" id="ARBA00022694"/>
    </source>
</evidence>
<evidence type="ECO:0000313" key="17">
    <source>
        <dbReference type="Proteomes" id="UP000236394"/>
    </source>
</evidence>
<accession>A0A2J8AZV5</accession>
<feature type="binding site" evidence="14">
    <location>
        <position position="200"/>
    </location>
    <ligand>
        <name>ATP</name>
        <dbReference type="ChEBI" id="CHEBI:30616"/>
    </ligand>
</feature>
<dbReference type="InterPro" id="IPR006070">
    <property type="entry name" value="Sua5-like_dom"/>
</dbReference>
<evidence type="ECO:0000313" key="16">
    <source>
        <dbReference type="EMBL" id="PNH18049.1"/>
    </source>
</evidence>
<dbReference type="InterPro" id="IPR005145">
    <property type="entry name" value="Sua5_C"/>
</dbReference>
<evidence type="ECO:0000256" key="11">
    <source>
        <dbReference type="ARBA" id="ARBA00029774"/>
    </source>
</evidence>
<dbReference type="Gene3D" id="3.90.870.10">
    <property type="entry name" value="DHBP synthase"/>
    <property type="match status" value="1"/>
</dbReference>
<feature type="binding site" evidence="14">
    <location>
        <position position="254"/>
    </location>
    <ligand>
        <name>ATP</name>
        <dbReference type="ChEBI" id="CHEBI:30616"/>
    </ligand>
</feature>
<feature type="binding site" evidence="14">
    <location>
        <position position="156"/>
    </location>
    <ligand>
        <name>ATP</name>
        <dbReference type="ChEBI" id="CHEBI:30616"/>
    </ligand>
</feature>
<feature type="domain" description="YrdC-like" evidence="15">
    <location>
        <begin position="18"/>
        <end position="204"/>
    </location>
</feature>
<keyword evidence="9 13" id="KW-0547">Nucleotide-binding</keyword>
<dbReference type="InterPro" id="IPR017945">
    <property type="entry name" value="DHBP_synth_RibB-like_a/b_dom"/>
</dbReference>
<evidence type="ECO:0000256" key="13">
    <source>
        <dbReference type="PIRNR" id="PIRNR004930"/>
    </source>
</evidence>
<dbReference type="GO" id="GO:0061710">
    <property type="term" value="F:L-threonylcarbamoyladenylate synthase"/>
    <property type="evidence" value="ECO:0007669"/>
    <property type="project" value="UniProtKB-EC"/>
</dbReference>
<dbReference type="GO" id="GO:0005524">
    <property type="term" value="F:ATP binding"/>
    <property type="evidence" value="ECO:0007669"/>
    <property type="project" value="UniProtKB-UniRule"/>
</dbReference>
<keyword evidence="7 13" id="KW-0819">tRNA processing</keyword>
<comment type="similarity">
    <text evidence="2 13">Belongs to the SUA5 family.</text>
</comment>
<evidence type="ECO:0000256" key="2">
    <source>
        <dbReference type="ARBA" id="ARBA00007663"/>
    </source>
</evidence>
<dbReference type="InterPro" id="IPR050156">
    <property type="entry name" value="TC-AMP_synthase_SUA5"/>
</dbReference>
<keyword evidence="8 13" id="KW-0548">Nucleotidyltransferase</keyword>
<dbReference type="PANTHER" id="PTHR17490:SF16">
    <property type="entry name" value="THREONYLCARBAMOYL-AMP SYNTHASE"/>
    <property type="match status" value="1"/>
</dbReference>
<feature type="binding site" evidence="14">
    <location>
        <position position="186"/>
    </location>
    <ligand>
        <name>L-threonine</name>
        <dbReference type="ChEBI" id="CHEBI:57926"/>
    </ligand>
</feature>
<keyword evidence="6 13" id="KW-0808">Transferase</keyword>
<evidence type="ECO:0000256" key="3">
    <source>
        <dbReference type="ARBA" id="ARBA00012584"/>
    </source>
</evidence>
<dbReference type="InterPro" id="IPR010923">
    <property type="entry name" value="T(6)A37_SUA5"/>
</dbReference>
<name>A0A2J8AZV5_9FIRM</name>
<feature type="binding site" evidence="14">
    <location>
        <position position="63"/>
    </location>
    <ligand>
        <name>ATP</name>
        <dbReference type="ChEBI" id="CHEBI:30616"/>
    </ligand>
</feature>
<feature type="binding site" evidence="14">
    <location>
        <position position="148"/>
    </location>
    <ligand>
        <name>ATP</name>
        <dbReference type="ChEBI" id="CHEBI:30616"/>
    </ligand>
</feature>
<feature type="binding site" evidence="14">
    <location>
        <position position="40"/>
    </location>
    <ligand>
        <name>L-threonine</name>
        <dbReference type="ChEBI" id="CHEBI:57926"/>
    </ligand>
</feature>
<comment type="function">
    <text evidence="13">Required for the formation of a threonylcarbamoyl group on adenosine at position 37 (t(6)A37) in tRNAs that read codons beginning with adenine.</text>
</comment>
<dbReference type="GO" id="GO:0006450">
    <property type="term" value="P:regulation of translational fidelity"/>
    <property type="evidence" value="ECO:0007669"/>
    <property type="project" value="TreeGrafter"/>
</dbReference>
<evidence type="ECO:0000256" key="10">
    <source>
        <dbReference type="ARBA" id="ARBA00022840"/>
    </source>
</evidence>
<evidence type="ECO:0000259" key="15">
    <source>
        <dbReference type="PROSITE" id="PS51163"/>
    </source>
</evidence>
<proteinExistence type="inferred from homology"/>
<dbReference type="Gene3D" id="3.40.50.11030">
    <property type="entry name" value="Threonylcarbamoyl-AMP synthase, C-terminal domain"/>
    <property type="match status" value="1"/>
</dbReference>
<dbReference type="NCBIfam" id="TIGR00057">
    <property type="entry name" value="L-threonylcarbamoyladenylate synthase"/>
    <property type="match status" value="1"/>
</dbReference>
<evidence type="ECO:0000256" key="6">
    <source>
        <dbReference type="ARBA" id="ARBA00022679"/>
    </source>
</evidence>
<dbReference type="GO" id="GO:0005737">
    <property type="term" value="C:cytoplasm"/>
    <property type="evidence" value="ECO:0007669"/>
    <property type="project" value="UniProtKB-SubCell"/>
</dbReference>
<comment type="subcellular location">
    <subcellularLocation>
        <location evidence="1 13">Cytoplasm</location>
    </subcellularLocation>
</comment>
<evidence type="ECO:0000256" key="5">
    <source>
        <dbReference type="ARBA" id="ARBA00022490"/>
    </source>
</evidence>
<evidence type="ECO:0000256" key="8">
    <source>
        <dbReference type="ARBA" id="ARBA00022695"/>
    </source>
</evidence>
<evidence type="ECO:0000256" key="12">
    <source>
        <dbReference type="ARBA" id="ARBA00048366"/>
    </source>
</evidence>
<feature type="binding site" evidence="14">
    <location>
        <position position="67"/>
    </location>
    <ligand>
        <name>ATP</name>
        <dbReference type="ChEBI" id="CHEBI:30616"/>
    </ligand>
</feature>
<dbReference type="InterPro" id="IPR038385">
    <property type="entry name" value="Sua5/YwlC_C"/>
</dbReference>
<feature type="binding site" evidence="14">
    <location>
        <position position="126"/>
    </location>
    <ligand>
        <name>L-threonine</name>
        <dbReference type="ChEBI" id="CHEBI:57926"/>
    </ligand>
</feature>
<comment type="catalytic activity">
    <reaction evidence="12 13">
        <text>L-threonine + hydrogencarbonate + ATP = L-threonylcarbamoyladenylate + diphosphate + H2O</text>
        <dbReference type="Rhea" id="RHEA:36407"/>
        <dbReference type="ChEBI" id="CHEBI:15377"/>
        <dbReference type="ChEBI" id="CHEBI:17544"/>
        <dbReference type="ChEBI" id="CHEBI:30616"/>
        <dbReference type="ChEBI" id="CHEBI:33019"/>
        <dbReference type="ChEBI" id="CHEBI:57926"/>
        <dbReference type="ChEBI" id="CHEBI:73682"/>
        <dbReference type="EC" id="2.7.7.87"/>
    </reaction>
</comment>
<evidence type="ECO:0000256" key="1">
    <source>
        <dbReference type="ARBA" id="ARBA00004496"/>
    </source>
</evidence>
<keyword evidence="5 13" id="KW-0963">Cytoplasm</keyword>
<evidence type="ECO:0000256" key="4">
    <source>
        <dbReference type="ARBA" id="ARBA00015492"/>
    </source>
</evidence>